<sequence length="144" mass="15852">MPQLPKILRGSLTTKISPGGTPGSFHLPCRKVVIEYCETNPSSKGTRDFLLSQCKDLAKRTPSTEFVVKQRPGKHPIVRGFYLNNRTKEISLQNLAATGVLPKVQLLLDSSGNKITSLKRRPVESVTESARGIWSALHDTGKDI</sequence>
<evidence type="ECO:0000313" key="1">
    <source>
        <dbReference type="EMBL" id="PWN49112.1"/>
    </source>
</evidence>
<proteinExistence type="predicted"/>
<name>A0ACD0NTF1_9BASI</name>
<dbReference type="Proteomes" id="UP000245626">
    <property type="component" value="Unassembled WGS sequence"/>
</dbReference>
<dbReference type="EMBL" id="KZ820096">
    <property type="protein sequence ID" value="PWN49112.1"/>
    <property type="molecule type" value="Genomic_DNA"/>
</dbReference>
<organism evidence="1 2">
    <name type="scientific">Violaceomyces palustris</name>
    <dbReference type="NCBI Taxonomy" id="1673888"/>
    <lineage>
        <taxon>Eukaryota</taxon>
        <taxon>Fungi</taxon>
        <taxon>Dikarya</taxon>
        <taxon>Basidiomycota</taxon>
        <taxon>Ustilaginomycotina</taxon>
        <taxon>Ustilaginomycetes</taxon>
        <taxon>Violaceomycetales</taxon>
        <taxon>Violaceomycetaceae</taxon>
        <taxon>Violaceomyces</taxon>
    </lineage>
</organism>
<protein>
    <submittedName>
        <fullName evidence="1">Uncharacterized protein</fullName>
    </submittedName>
</protein>
<keyword evidence="2" id="KW-1185">Reference proteome</keyword>
<accession>A0ACD0NTF1</accession>
<gene>
    <name evidence="1" type="ORF">IE53DRAFT_162387</name>
</gene>
<reference evidence="1 2" key="1">
    <citation type="journal article" date="2018" name="Mol. Biol. Evol.">
        <title>Broad Genomic Sampling Reveals a Smut Pathogenic Ancestry of the Fungal Clade Ustilaginomycotina.</title>
        <authorList>
            <person name="Kijpornyongpan T."/>
            <person name="Mondo S.J."/>
            <person name="Barry K."/>
            <person name="Sandor L."/>
            <person name="Lee J."/>
            <person name="Lipzen A."/>
            <person name="Pangilinan J."/>
            <person name="LaButti K."/>
            <person name="Hainaut M."/>
            <person name="Henrissat B."/>
            <person name="Grigoriev I.V."/>
            <person name="Spatafora J.W."/>
            <person name="Aime M.C."/>
        </authorList>
    </citation>
    <scope>NUCLEOTIDE SEQUENCE [LARGE SCALE GENOMIC DNA]</scope>
    <source>
        <strain evidence="1 2">SA 807</strain>
    </source>
</reference>
<evidence type="ECO:0000313" key="2">
    <source>
        <dbReference type="Proteomes" id="UP000245626"/>
    </source>
</evidence>